<keyword evidence="1" id="KW-0238">DNA-binding</keyword>
<dbReference type="Gene3D" id="1.10.260.40">
    <property type="entry name" value="lambda repressor-like DNA-binding domains"/>
    <property type="match status" value="1"/>
</dbReference>
<dbReference type="EMBL" id="MOOP01000124">
    <property type="protein sequence ID" value="OUB44874.1"/>
    <property type="molecule type" value="Genomic_DNA"/>
</dbReference>
<dbReference type="InterPro" id="IPR001387">
    <property type="entry name" value="Cro/C1-type_HTH"/>
</dbReference>
<accession>A0A9X6LF71</accession>
<proteinExistence type="predicted"/>
<evidence type="ECO:0000313" key="4">
    <source>
        <dbReference type="Proteomes" id="UP000195120"/>
    </source>
</evidence>
<protein>
    <submittedName>
        <fullName evidence="3">Transcriptional regulator</fullName>
    </submittedName>
</protein>
<evidence type="ECO:0000313" key="3">
    <source>
        <dbReference type="EMBL" id="OUB44874.1"/>
    </source>
</evidence>
<dbReference type="Pfam" id="PF01381">
    <property type="entry name" value="HTH_3"/>
    <property type="match status" value="1"/>
</dbReference>
<reference evidence="3 4" key="1">
    <citation type="submission" date="2016-10" db="EMBL/GenBank/DDBJ databases">
        <title>Comparative genomics of Bacillus thuringiensis reveals a path to pathogens against multiple invertebrate hosts.</title>
        <authorList>
            <person name="Zheng J."/>
            <person name="Gao Q."/>
            <person name="Liu H."/>
            <person name="Peng D."/>
            <person name="Ruan L."/>
            <person name="Sun M."/>
        </authorList>
    </citation>
    <scope>NUCLEOTIDE SEQUENCE [LARGE SCALE GENOMIC DNA]</scope>
    <source>
        <strain evidence="3">BGSC 4BW1</strain>
    </source>
</reference>
<dbReference type="Proteomes" id="UP000195120">
    <property type="component" value="Unassembled WGS sequence"/>
</dbReference>
<comment type="caution">
    <text evidence="3">The sequence shown here is derived from an EMBL/GenBank/DDBJ whole genome shotgun (WGS) entry which is preliminary data.</text>
</comment>
<dbReference type="SMART" id="SM00530">
    <property type="entry name" value="HTH_XRE"/>
    <property type="match status" value="1"/>
</dbReference>
<dbReference type="AlphaFoldDB" id="A0A9X6LF71"/>
<organism evidence="3 4">
    <name type="scientific">Bacillus thuringiensis serovar iberica</name>
    <dbReference type="NCBI Taxonomy" id="180866"/>
    <lineage>
        <taxon>Bacteria</taxon>
        <taxon>Bacillati</taxon>
        <taxon>Bacillota</taxon>
        <taxon>Bacilli</taxon>
        <taxon>Bacillales</taxon>
        <taxon>Bacillaceae</taxon>
        <taxon>Bacillus</taxon>
        <taxon>Bacillus cereus group</taxon>
    </lineage>
</organism>
<gene>
    <name evidence="3" type="ORF">BK741_21630</name>
</gene>
<dbReference type="RefSeq" id="WP_086401750.1">
    <property type="nucleotide sequence ID" value="NZ_MOOP01000124.1"/>
</dbReference>
<dbReference type="GO" id="GO:0003677">
    <property type="term" value="F:DNA binding"/>
    <property type="evidence" value="ECO:0007669"/>
    <property type="project" value="UniProtKB-KW"/>
</dbReference>
<dbReference type="SUPFAM" id="SSF47413">
    <property type="entry name" value="lambda repressor-like DNA-binding domains"/>
    <property type="match status" value="1"/>
</dbReference>
<feature type="domain" description="HTH cro/C1-type" evidence="2">
    <location>
        <begin position="9"/>
        <end position="63"/>
    </location>
</feature>
<dbReference type="PANTHER" id="PTHR46558">
    <property type="entry name" value="TRACRIPTIONAL REGULATORY PROTEIN-RELATED-RELATED"/>
    <property type="match status" value="1"/>
</dbReference>
<dbReference type="PANTHER" id="PTHR46558:SF11">
    <property type="entry name" value="HTH-TYPE TRANSCRIPTIONAL REGULATOR XRE"/>
    <property type="match status" value="1"/>
</dbReference>
<evidence type="ECO:0000259" key="2">
    <source>
        <dbReference type="PROSITE" id="PS50943"/>
    </source>
</evidence>
<name>A0A9X6LF71_BACTU</name>
<dbReference type="InterPro" id="IPR010982">
    <property type="entry name" value="Lambda_DNA-bd_dom_sf"/>
</dbReference>
<evidence type="ECO:0000256" key="1">
    <source>
        <dbReference type="ARBA" id="ARBA00023125"/>
    </source>
</evidence>
<dbReference type="PROSITE" id="PS50943">
    <property type="entry name" value="HTH_CROC1"/>
    <property type="match status" value="1"/>
</dbReference>
<sequence>MINYFGENLKKLRIFKGLSTQELGNELGVAQSTVSNWESGRKEPNFAVLQRISVYFGVSTDRMLNHKISESDIILDDNTKKEIINRLAQELYEKYESIPDKDKPFVENELIEYADYLKHKVVAKNKVRKK</sequence>
<dbReference type="CDD" id="cd00093">
    <property type="entry name" value="HTH_XRE"/>
    <property type="match status" value="1"/>
</dbReference>